<dbReference type="Proteomes" id="UP000265703">
    <property type="component" value="Unassembled WGS sequence"/>
</dbReference>
<name>A0A397T7R1_9GLOM</name>
<gene>
    <name evidence="1" type="ORF">C1645_820801</name>
</gene>
<proteinExistence type="predicted"/>
<evidence type="ECO:0000313" key="2">
    <source>
        <dbReference type="Proteomes" id="UP000265703"/>
    </source>
</evidence>
<comment type="caution">
    <text evidence="1">The sequence shown here is derived from an EMBL/GenBank/DDBJ whole genome shotgun (WGS) entry which is preliminary data.</text>
</comment>
<accession>A0A397T7R1</accession>
<protein>
    <submittedName>
        <fullName evidence="1">Uncharacterized protein</fullName>
    </submittedName>
</protein>
<dbReference type="AlphaFoldDB" id="A0A397T7R1"/>
<sequence length="119" mass="13951">MTKCYDYFTLKNTNSNQNSAFIFLKAKILDQYPNLYREFSNENFDYYGITDEISYSLCKLDHNDEESIEGNQSMAPDSYFEGSRKLKFKKSKDFLFKNSGLQVLLDEVDSQDFEGPEIK</sequence>
<organism evidence="1 2">
    <name type="scientific">Glomus cerebriforme</name>
    <dbReference type="NCBI Taxonomy" id="658196"/>
    <lineage>
        <taxon>Eukaryota</taxon>
        <taxon>Fungi</taxon>
        <taxon>Fungi incertae sedis</taxon>
        <taxon>Mucoromycota</taxon>
        <taxon>Glomeromycotina</taxon>
        <taxon>Glomeromycetes</taxon>
        <taxon>Glomerales</taxon>
        <taxon>Glomeraceae</taxon>
        <taxon>Glomus</taxon>
    </lineage>
</organism>
<dbReference type="OrthoDB" id="2425383at2759"/>
<keyword evidence="2" id="KW-1185">Reference proteome</keyword>
<evidence type="ECO:0000313" key="1">
    <source>
        <dbReference type="EMBL" id="RIA92375.1"/>
    </source>
</evidence>
<dbReference type="EMBL" id="QKYT01000128">
    <property type="protein sequence ID" value="RIA92375.1"/>
    <property type="molecule type" value="Genomic_DNA"/>
</dbReference>
<reference evidence="1 2" key="1">
    <citation type="submission" date="2018-06" db="EMBL/GenBank/DDBJ databases">
        <title>Comparative genomics reveals the genomic features of Rhizophagus irregularis, R. cerebriforme, R. diaphanum and Gigaspora rosea, and their symbiotic lifestyle signature.</title>
        <authorList>
            <person name="Morin E."/>
            <person name="San Clemente H."/>
            <person name="Chen E.C.H."/>
            <person name="De La Providencia I."/>
            <person name="Hainaut M."/>
            <person name="Kuo A."/>
            <person name="Kohler A."/>
            <person name="Murat C."/>
            <person name="Tang N."/>
            <person name="Roy S."/>
            <person name="Loubradou J."/>
            <person name="Henrissat B."/>
            <person name="Grigoriev I.V."/>
            <person name="Corradi N."/>
            <person name="Roux C."/>
            <person name="Martin F.M."/>
        </authorList>
    </citation>
    <scope>NUCLEOTIDE SEQUENCE [LARGE SCALE GENOMIC DNA]</scope>
    <source>
        <strain evidence="1 2">DAOM 227022</strain>
    </source>
</reference>